<gene>
    <name evidence="1" type="ORF">ICC18_02460</name>
</gene>
<reference evidence="1" key="1">
    <citation type="submission" date="2020-09" db="EMBL/GenBank/DDBJ databases">
        <title>Draft Genome Sequence of Paenibacillus sp. WST5.</title>
        <authorList>
            <person name="Bao Z."/>
        </authorList>
    </citation>
    <scope>NUCLEOTIDE SEQUENCE</scope>
    <source>
        <strain evidence="1">WST5</strain>
    </source>
</reference>
<keyword evidence="2" id="KW-1185">Reference proteome</keyword>
<proteinExistence type="predicted"/>
<comment type="caution">
    <text evidence="1">The sequence shown here is derived from an EMBL/GenBank/DDBJ whole genome shotgun (WGS) entry which is preliminary data.</text>
</comment>
<dbReference type="EMBL" id="JACVVD010000001">
    <property type="protein sequence ID" value="MBD0378984.1"/>
    <property type="molecule type" value="Genomic_DNA"/>
</dbReference>
<dbReference type="RefSeq" id="WP_188172779.1">
    <property type="nucleotide sequence ID" value="NZ_JACVVD010000001.1"/>
</dbReference>
<evidence type="ECO:0000313" key="1">
    <source>
        <dbReference type="EMBL" id="MBD0378984.1"/>
    </source>
</evidence>
<protein>
    <submittedName>
        <fullName evidence="1">Uncharacterized protein</fullName>
    </submittedName>
</protein>
<dbReference type="AlphaFoldDB" id="A0A926QHX5"/>
<evidence type="ECO:0000313" key="2">
    <source>
        <dbReference type="Proteomes" id="UP000650466"/>
    </source>
</evidence>
<sequence length="60" mass="7041">MADNQQVTSFVVRFSPMGQEELPESKRWRIRVTHVQGQEEMTVSSMEELCELMEQILKRG</sequence>
<dbReference type="Proteomes" id="UP000650466">
    <property type="component" value="Unassembled WGS sequence"/>
</dbReference>
<organism evidence="1 2">
    <name type="scientific">Paenibacillus sedimenti</name>
    <dbReference type="NCBI Taxonomy" id="2770274"/>
    <lineage>
        <taxon>Bacteria</taxon>
        <taxon>Bacillati</taxon>
        <taxon>Bacillota</taxon>
        <taxon>Bacilli</taxon>
        <taxon>Bacillales</taxon>
        <taxon>Paenibacillaceae</taxon>
        <taxon>Paenibacillus</taxon>
    </lineage>
</organism>
<name>A0A926QHX5_9BACL</name>
<accession>A0A926QHX5</accession>